<evidence type="ECO:0000259" key="3">
    <source>
        <dbReference type="Pfam" id="PF08389"/>
    </source>
</evidence>
<proteinExistence type="predicted"/>
<dbReference type="InterPro" id="IPR057942">
    <property type="entry name" value="TPR_TNPO3_IPO13_3rd"/>
</dbReference>
<gene>
    <name evidence="4" type="ORF">QR680_011925</name>
</gene>
<dbReference type="Gene3D" id="1.25.10.10">
    <property type="entry name" value="Leucine-rich Repeat Variant"/>
    <property type="match status" value="1"/>
</dbReference>
<dbReference type="InterPro" id="IPR016024">
    <property type="entry name" value="ARM-type_fold"/>
</dbReference>
<feature type="compositionally biased region" description="Polar residues" evidence="1">
    <location>
        <begin position="1078"/>
        <end position="1093"/>
    </location>
</feature>
<dbReference type="PANTHER" id="PTHR12363:SF42">
    <property type="entry name" value="TRANSPORTIN-3"/>
    <property type="match status" value="1"/>
</dbReference>
<dbReference type="InterPro" id="IPR011989">
    <property type="entry name" value="ARM-like"/>
</dbReference>
<dbReference type="PANTHER" id="PTHR12363">
    <property type="entry name" value="TRANSPORTIN 3 AND IMPORTIN 13"/>
    <property type="match status" value="1"/>
</dbReference>
<evidence type="ECO:0000259" key="2">
    <source>
        <dbReference type="Pfam" id="PF03810"/>
    </source>
</evidence>
<dbReference type="AlphaFoldDB" id="A0AA39LZL1"/>
<dbReference type="GO" id="GO:0006606">
    <property type="term" value="P:protein import into nucleus"/>
    <property type="evidence" value="ECO:0007669"/>
    <property type="project" value="TreeGrafter"/>
</dbReference>
<feature type="domain" description="Importin N-terminal" evidence="2">
    <location>
        <begin position="24"/>
        <end position="88"/>
    </location>
</feature>
<keyword evidence="5" id="KW-1185">Reference proteome</keyword>
<dbReference type="EMBL" id="JAUCMV010000002">
    <property type="protein sequence ID" value="KAK0415398.1"/>
    <property type="molecule type" value="Genomic_DNA"/>
</dbReference>
<protein>
    <recommendedName>
        <fullName evidence="6">Importin N-terminal domain-containing protein</fullName>
    </recommendedName>
</protein>
<sequence>MDCGEAFAAIESLCSGERDKVKHAAEWLSDLKNSPAAWQICHRLIGERRTIASVSYASQLLRQKVVDSFNELPPETYEQFRDCLIEHLKNVDWANPEETVIMTQLSLALVDLYLQVPRWPNGISRLIAEFTQQPNDRTGVLLCLLKLFPEEAKNPQVNIGQNRRNQVESELAALNVELLNYIGQVCQAYQNNSNVISRAITCLGAWLQNKEVPTDLFSKHPILLSTISVLQHPDSADFELHNAAGDLMCSALQRIERYTNEDFWEHTALAKVLHSAVLGMVDAFKAADENEKHTYARIFVEAAETFAISIALKPDQGFGNLKMLDIMVAMAECADTELIDMSFGFWYHFGDCVYEEIEDADNDEYCSTFRPYVRRYIRQLLMHCRHEPDDEFVPGGSFDDFAEFRGRICDAFNDVCFIIGYDECLQIIADYYSTCEKTWVEIEAVVFFLKSFIRGVRDHDASFIPDILEAVINTGNDCHPLLSCSMIGLVKNAESWISQHPACLDAVMEWLIARLKDERFAVKAARAVHIFCTANRKNLAKYFERLCQIITEYETDAALGNLADASGDELTQGCASLLSNETEDFVVKFEYLVSRPIERLHQITTNEKLRGEQFQKKQKGTAWEIQALTPVTWLNRLSSIYRYVQPYDANGEVSQQIGRLLEETWGALLVTLKLYMADVRVCEQSCRAMRFVIRSLGARSAPLAKELINVMVEIYQIYPHSCFLYVGSIMVDEYGGQKIFQQDLLKMIEMLATGTVRILQDDDAFVQHPDTVDDFLRMGIRFLQTAPSVFIGSPVADLYMQCGTMAIRVDHRDVVNSVSLFFQEVISFLTERRKKSGEPKERAAAVQAGFALYERYGAQLTEETVKSCLFRISRQNRGQIAYILDGVRLACGGKFDVFLRQTFEHLPHDTLTSATREQLREFHGKMITITSSMCIRPTWDLRTPKPKVIKMSADLAIARSSISLVKCSTDLKTVTKALGSLACVHLSSEDEQKLKVAEFLDDCVERGVLHRCYARMLLRSIRKLKEEESAEGLKPSKKKTSVFPVKKIPIKVSQKNNYVCVKAPFKKTSPSTTVSPSLGQAPSKQMTPSDDEL</sequence>
<accession>A0AA39LZL1</accession>
<dbReference type="InterPro" id="IPR001494">
    <property type="entry name" value="Importin-beta_N"/>
</dbReference>
<reference evidence="4" key="1">
    <citation type="submission" date="2023-06" db="EMBL/GenBank/DDBJ databases">
        <title>Genomic analysis of the entomopathogenic nematode Steinernema hermaphroditum.</title>
        <authorList>
            <person name="Schwarz E.M."/>
            <person name="Heppert J.K."/>
            <person name="Baniya A."/>
            <person name="Schwartz H.T."/>
            <person name="Tan C.-H."/>
            <person name="Antoshechkin I."/>
            <person name="Sternberg P.W."/>
            <person name="Goodrich-Blair H."/>
            <person name="Dillman A.R."/>
        </authorList>
    </citation>
    <scope>NUCLEOTIDE SEQUENCE</scope>
    <source>
        <strain evidence="4">PS9179</strain>
        <tissue evidence="4">Whole animal</tissue>
    </source>
</reference>
<feature type="domain" description="Exportin-1/Importin-beta-like" evidence="3">
    <location>
        <begin position="99"/>
        <end position="235"/>
    </location>
</feature>
<dbReference type="GO" id="GO:0005737">
    <property type="term" value="C:cytoplasm"/>
    <property type="evidence" value="ECO:0007669"/>
    <property type="project" value="TreeGrafter"/>
</dbReference>
<dbReference type="GO" id="GO:0031267">
    <property type="term" value="F:small GTPase binding"/>
    <property type="evidence" value="ECO:0007669"/>
    <property type="project" value="InterPro"/>
</dbReference>
<dbReference type="Pfam" id="PF03810">
    <property type="entry name" value="IBN_N"/>
    <property type="match status" value="1"/>
</dbReference>
<feature type="region of interest" description="Disordered" evidence="1">
    <location>
        <begin position="1066"/>
        <end position="1093"/>
    </location>
</feature>
<name>A0AA39LZL1_9BILA</name>
<comment type="caution">
    <text evidence="4">The sequence shown here is derived from an EMBL/GenBank/DDBJ whole genome shotgun (WGS) entry which is preliminary data.</text>
</comment>
<dbReference type="InterPro" id="IPR051345">
    <property type="entry name" value="Importin_beta-like_NTR"/>
</dbReference>
<dbReference type="Pfam" id="PF08389">
    <property type="entry name" value="Xpo1"/>
    <property type="match status" value="1"/>
</dbReference>
<evidence type="ECO:0000313" key="4">
    <source>
        <dbReference type="EMBL" id="KAK0415398.1"/>
    </source>
</evidence>
<dbReference type="Proteomes" id="UP001175271">
    <property type="component" value="Unassembled WGS sequence"/>
</dbReference>
<dbReference type="InterPro" id="IPR057941">
    <property type="entry name" value="TPR_TNPO3_IPO13_2nd"/>
</dbReference>
<feature type="compositionally biased region" description="Low complexity" evidence="1">
    <location>
        <begin position="1068"/>
        <end position="1077"/>
    </location>
</feature>
<dbReference type="InterPro" id="IPR058537">
    <property type="entry name" value="TPR_TNPO3_IPO13_4th"/>
</dbReference>
<evidence type="ECO:0008006" key="6">
    <source>
        <dbReference type="Google" id="ProtNLM"/>
    </source>
</evidence>
<dbReference type="SUPFAM" id="SSF48371">
    <property type="entry name" value="ARM repeat"/>
    <property type="match status" value="1"/>
</dbReference>
<organism evidence="4 5">
    <name type="scientific">Steinernema hermaphroditum</name>
    <dbReference type="NCBI Taxonomy" id="289476"/>
    <lineage>
        <taxon>Eukaryota</taxon>
        <taxon>Metazoa</taxon>
        <taxon>Ecdysozoa</taxon>
        <taxon>Nematoda</taxon>
        <taxon>Chromadorea</taxon>
        <taxon>Rhabditida</taxon>
        <taxon>Tylenchina</taxon>
        <taxon>Panagrolaimomorpha</taxon>
        <taxon>Strongyloidoidea</taxon>
        <taxon>Steinernematidae</taxon>
        <taxon>Steinernema</taxon>
    </lineage>
</organism>
<evidence type="ECO:0000313" key="5">
    <source>
        <dbReference type="Proteomes" id="UP001175271"/>
    </source>
</evidence>
<dbReference type="Pfam" id="PF24139">
    <property type="entry name" value="TPR_TNPO3_IPO13_4th"/>
    <property type="match status" value="1"/>
</dbReference>
<dbReference type="Pfam" id="PF24138">
    <property type="entry name" value="TPR_TNPO3_IPO13_2nd"/>
    <property type="match status" value="1"/>
</dbReference>
<dbReference type="Pfam" id="PF24140">
    <property type="entry name" value="TPR_TNPO3_IPO13_3rd"/>
    <property type="match status" value="1"/>
</dbReference>
<dbReference type="InterPro" id="IPR013598">
    <property type="entry name" value="Exportin-1/Importin-b-like"/>
</dbReference>
<evidence type="ECO:0000256" key="1">
    <source>
        <dbReference type="SAM" id="MobiDB-lite"/>
    </source>
</evidence>